<dbReference type="Proteomes" id="UP000467840">
    <property type="component" value="Chromosome 10"/>
</dbReference>
<gene>
    <name evidence="4" type="ORF">GH714_032497</name>
</gene>
<comment type="caution">
    <text evidence="4">The sequence shown here is derived from an EMBL/GenBank/DDBJ whole genome shotgun (WGS) entry which is preliminary data.</text>
</comment>
<feature type="compositionally biased region" description="Low complexity" evidence="3">
    <location>
        <begin position="445"/>
        <end position="463"/>
    </location>
</feature>
<evidence type="ECO:0000256" key="2">
    <source>
        <dbReference type="ARBA" id="ARBA00023242"/>
    </source>
</evidence>
<protein>
    <submittedName>
        <fullName evidence="4">Uncharacterized protein</fullName>
    </submittedName>
</protein>
<name>A0A6A6N938_HEVBR</name>
<feature type="compositionally biased region" description="Basic and acidic residues" evidence="3">
    <location>
        <begin position="473"/>
        <end position="484"/>
    </location>
</feature>
<evidence type="ECO:0000256" key="1">
    <source>
        <dbReference type="ARBA" id="ARBA00004123"/>
    </source>
</evidence>
<keyword evidence="2" id="KW-0539">Nucleus</keyword>
<accession>A0A6A6N938</accession>
<evidence type="ECO:0000313" key="4">
    <source>
        <dbReference type="EMBL" id="KAF2320993.1"/>
    </source>
</evidence>
<feature type="compositionally biased region" description="Polar residues" evidence="3">
    <location>
        <begin position="14"/>
        <end position="38"/>
    </location>
</feature>
<evidence type="ECO:0000313" key="5">
    <source>
        <dbReference type="Proteomes" id="UP000467840"/>
    </source>
</evidence>
<dbReference type="PANTHER" id="PTHR12628">
    <property type="entry name" value="POLYCOMB-LIKE TRANSCRIPTION FACTOR"/>
    <property type="match status" value="1"/>
</dbReference>
<keyword evidence="5" id="KW-1185">Reference proteome</keyword>
<dbReference type="GO" id="GO:0003677">
    <property type="term" value="F:DNA binding"/>
    <property type="evidence" value="ECO:0007669"/>
    <property type="project" value="TreeGrafter"/>
</dbReference>
<dbReference type="GO" id="GO:0005634">
    <property type="term" value="C:nucleus"/>
    <property type="evidence" value="ECO:0007669"/>
    <property type="project" value="UniProtKB-SubCell"/>
</dbReference>
<dbReference type="GO" id="GO:0045814">
    <property type="term" value="P:negative regulation of gene expression, epigenetic"/>
    <property type="evidence" value="ECO:0007669"/>
    <property type="project" value="TreeGrafter"/>
</dbReference>
<dbReference type="PANTHER" id="PTHR12628:SF13">
    <property type="entry name" value="HOMEOBOX PROTEIN HAT3.1"/>
    <property type="match status" value="1"/>
</dbReference>
<evidence type="ECO:0000256" key="3">
    <source>
        <dbReference type="SAM" id="MobiDB-lite"/>
    </source>
</evidence>
<feature type="compositionally biased region" description="Polar residues" evidence="3">
    <location>
        <begin position="394"/>
        <end position="403"/>
    </location>
</feature>
<proteinExistence type="predicted"/>
<dbReference type="GO" id="GO:0003682">
    <property type="term" value="F:chromatin binding"/>
    <property type="evidence" value="ECO:0007669"/>
    <property type="project" value="TreeGrafter"/>
</dbReference>
<dbReference type="AlphaFoldDB" id="A0A6A6N938"/>
<feature type="compositionally biased region" description="Basic and acidic residues" evidence="3">
    <location>
        <begin position="531"/>
        <end position="542"/>
    </location>
</feature>
<feature type="compositionally biased region" description="Polar residues" evidence="3">
    <location>
        <begin position="344"/>
        <end position="358"/>
    </location>
</feature>
<feature type="compositionally biased region" description="Polar residues" evidence="3">
    <location>
        <begin position="544"/>
        <end position="556"/>
    </location>
</feature>
<reference evidence="4 5" key="1">
    <citation type="journal article" date="2020" name="Mol. Plant">
        <title>The Chromosome-Based Rubber Tree Genome Provides New Insights into Spurge Genome Evolution and Rubber Biosynthesis.</title>
        <authorList>
            <person name="Liu J."/>
            <person name="Shi C."/>
            <person name="Shi C.C."/>
            <person name="Li W."/>
            <person name="Zhang Q.J."/>
            <person name="Zhang Y."/>
            <person name="Li K."/>
            <person name="Lu H.F."/>
            <person name="Shi C."/>
            <person name="Zhu S.T."/>
            <person name="Xiao Z.Y."/>
            <person name="Nan H."/>
            <person name="Yue Y."/>
            <person name="Zhu X.G."/>
            <person name="Wu Y."/>
            <person name="Hong X.N."/>
            <person name="Fan G.Y."/>
            <person name="Tong Y."/>
            <person name="Zhang D."/>
            <person name="Mao C.L."/>
            <person name="Liu Y.L."/>
            <person name="Hao S.J."/>
            <person name="Liu W.Q."/>
            <person name="Lv M.Q."/>
            <person name="Zhang H.B."/>
            <person name="Liu Y."/>
            <person name="Hu-Tang G.R."/>
            <person name="Wang J.P."/>
            <person name="Wang J.H."/>
            <person name="Sun Y.H."/>
            <person name="Ni S.B."/>
            <person name="Chen W.B."/>
            <person name="Zhang X.C."/>
            <person name="Jiao Y.N."/>
            <person name="Eichler E.E."/>
            <person name="Li G.H."/>
            <person name="Liu X."/>
            <person name="Gao L.Z."/>
        </authorList>
    </citation>
    <scope>NUCLEOTIDE SEQUENCE [LARGE SCALE GENOMIC DNA]</scope>
    <source>
        <strain evidence="5">cv. GT1</strain>
        <tissue evidence="4">Leaf</tissue>
    </source>
</reference>
<sequence length="628" mass="68047">MSETVQIEPGDTITVASQCGTSEALQQSSEDATKNTLAENLDPPSEDARKSGLTDKSLGPKLTAIDQKLEFGSEDTRSGPSKEQYSLSSGIIQDQNALSTFTIDETLQRLCADAAKNSLAKDLELPCEEASKSSQIVKSPCPKQSTYERTLEFSSDIACCEPSLEKRKACCDIVKGELVEISTTLSSCTATGHLEPPPVLVTYLGLASDSEINIPDEKLRHLMMKWINTRILNGQKHHLKMQLIFCAKCGAEDLTADNDIILCDVPPDDEGWLCPGCDCKVDCIELLNDSQGTNISISDSWEKVFPEAAAAGQNPDQNFGLPSDDSDDNDYDPNGPEIGEKSPGNESSSDESCFTSASDELEAPPGDEQHLGLPSDDSEDDDYNPDGPDLDQNLVESSNSDFTSDSEDLAATLDDKELSGEDESRVYIRPQGDITREGSNHGGKQKQSLQSELLSILEPSPSQDGSVPISGKRNVERLDYKKLYNETYGSISSDSSDDEDFTDTVGPRKRRKSTEVAPATVNGDASVTKTGKQDLKETEYTPKRSCQQPNFENTSIPPAKAHDGSSPSSSCGKTVGPSICRRLGEAVTQHLFILNKNPRMLQPRKLKSTGYHELSLAQCSSIGGDEKE</sequence>
<dbReference type="EMBL" id="JAAGAX010000003">
    <property type="protein sequence ID" value="KAF2320993.1"/>
    <property type="molecule type" value="Genomic_DNA"/>
</dbReference>
<feature type="region of interest" description="Disordered" evidence="3">
    <location>
        <begin position="311"/>
        <end position="575"/>
    </location>
</feature>
<comment type="subcellular location">
    <subcellularLocation>
        <location evidence="1">Nucleus</location>
    </subcellularLocation>
</comment>
<feature type="region of interest" description="Disordered" evidence="3">
    <location>
        <begin position="1"/>
        <end position="60"/>
    </location>
</feature>
<organism evidence="4 5">
    <name type="scientific">Hevea brasiliensis</name>
    <name type="common">Para rubber tree</name>
    <name type="synonym">Siphonia brasiliensis</name>
    <dbReference type="NCBI Taxonomy" id="3981"/>
    <lineage>
        <taxon>Eukaryota</taxon>
        <taxon>Viridiplantae</taxon>
        <taxon>Streptophyta</taxon>
        <taxon>Embryophyta</taxon>
        <taxon>Tracheophyta</taxon>
        <taxon>Spermatophyta</taxon>
        <taxon>Magnoliopsida</taxon>
        <taxon>eudicotyledons</taxon>
        <taxon>Gunneridae</taxon>
        <taxon>Pentapetalae</taxon>
        <taxon>rosids</taxon>
        <taxon>fabids</taxon>
        <taxon>Malpighiales</taxon>
        <taxon>Euphorbiaceae</taxon>
        <taxon>Crotonoideae</taxon>
        <taxon>Micrandreae</taxon>
        <taxon>Hevea</taxon>
    </lineage>
</organism>
<feature type="compositionally biased region" description="Basic and acidic residues" evidence="3">
    <location>
        <begin position="413"/>
        <end position="426"/>
    </location>
</feature>